<dbReference type="GO" id="GO:0032050">
    <property type="term" value="F:clathrin heavy chain binding"/>
    <property type="evidence" value="ECO:0007669"/>
    <property type="project" value="TreeGrafter"/>
</dbReference>
<organism evidence="10 11">
    <name type="scientific">Vitis rotundifolia</name>
    <name type="common">Muscadine grape</name>
    <dbReference type="NCBI Taxonomy" id="103349"/>
    <lineage>
        <taxon>Eukaryota</taxon>
        <taxon>Viridiplantae</taxon>
        <taxon>Streptophyta</taxon>
        <taxon>Embryophyta</taxon>
        <taxon>Tracheophyta</taxon>
        <taxon>Spermatophyta</taxon>
        <taxon>Magnoliopsida</taxon>
        <taxon>eudicotyledons</taxon>
        <taxon>Gunneridae</taxon>
        <taxon>Pentapetalae</taxon>
        <taxon>rosids</taxon>
        <taxon>Vitales</taxon>
        <taxon>Vitaceae</taxon>
        <taxon>Viteae</taxon>
        <taxon>Vitis</taxon>
    </lineage>
</organism>
<accession>A0AA39E0B7</accession>
<dbReference type="FunFam" id="1.25.40.90:FF:000027">
    <property type="entry name" value="Putative clathrin assembly protein"/>
    <property type="match status" value="1"/>
</dbReference>
<dbReference type="GO" id="GO:0072583">
    <property type="term" value="P:clathrin-dependent endocytosis"/>
    <property type="evidence" value="ECO:0007669"/>
    <property type="project" value="InterPro"/>
</dbReference>
<dbReference type="EMBL" id="JARBHA010000004">
    <property type="protein sequence ID" value="KAJ9702564.1"/>
    <property type="molecule type" value="Genomic_DNA"/>
</dbReference>
<evidence type="ECO:0000256" key="7">
    <source>
        <dbReference type="ARBA" id="ARBA00023176"/>
    </source>
</evidence>
<proteinExistence type="predicted"/>
<dbReference type="InterPro" id="IPR045192">
    <property type="entry name" value="AP180-like"/>
</dbReference>
<reference evidence="10 11" key="1">
    <citation type="journal article" date="2023" name="BMC Biotechnol.">
        <title>Vitis rotundifolia cv Carlos genome sequencing.</title>
        <authorList>
            <person name="Huff M."/>
            <person name="Hulse-Kemp A."/>
            <person name="Scheffler B."/>
            <person name="Youngblood R."/>
            <person name="Simpson S."/>
            <person name="Babiker E."/>
            <person name="Staton M."/>
        </authorList>
    </citation>
    <scope>NUCLEOTIDE SEQUENCE [LARGE SCALE GENOMIC DNA]</scope>
    <source>
        <tissue evidence="10">Leaf</tissue>
    </source>
</reference>
<name>A0AA39E0B7_VITRO</name>
<evidence type="ECO:0000313" key="10">
    <source>
        <dbReference type="EMBL" id="KAJ9702564.1"/>
    </source>
</evidence>
<dbReference type="SUPFAM" id="SSF89009">
    <property type="entry name" value="GAT-like domain"/>
    <property type="match status" value="1"/>
</dbReference>
<keyword evidence="11" id="KW-1185">Reference proteome</keyword>
<keyword evidence="8" id="KW-0968">Cytoplasmic vesicle</keyword>
<sequence length="373" mass="42493">MKLWRRASGALKDKNSMLIASLSSRNAPWNPRFEVAIIKATSHDESIVDYENIKRVFAWLHASPAYLKPLLSALSTRLQKTCSWVVALKGLMLMHGVLSCNIPAVQKIGRLPFDLSNFRDSYRNSGRTWGLNTFVQSYFEFLDQTSAFLYMERKEESKETESALVQELVKLQQWQSLLGILLQIRPQAKEMDIAHVYEAMDFVIIEIFSFYNRICNGIARVLTGIYAAEKVEAAMALEILQKASQQREQLALYLNFYRKIGVFNESKFPEVEHIPKMDIQKLELIVSGVSENQAAVVKRIEPKEEQEEPKRVLKTIITETWEVFDEDPDSNGIGISNIPGKTTVGQNPSAAPLKFPPNTHGQKYDFPDLISFL</sequence>
<protein>
    <recommendedName>
        <fullName evidence="9">ENTH domain-containing protein</fullName>
    </recommendedName>
</protein>
<comment type="caution">
    <text evidence="10">The sequence shown here is derived from an EMBL/GenBank/DDBJ whole genome shotgun (WGS) entry which is preliminary data.</text>
</comment>
<keyword evidence="5" id="KW-0333">Golgi apparatus</keyword>
<dbReference type="GO" id="GO:0005905">
    <property type="term" value="C:clathrin-coated pit"/>
    <property type="evidence" value="ECO:0007669"/>
    <property type="project" value="UniProtKB-SubCell"/>
</dbReference>
<keyword evidence="7" id="KW-0168">Coated pit</keyword>
<evidence type="ECO:0000256" key="2">
    <source>
        <dbReference type="ARBA" id="ARBA00004555"/>
    </source>
</evidence>
<dbReference type="InterPro" id="IPR008942">
    <property type="entry name" value="ENTH_VHS"/>
</dbReference>
<evidence type="ECO:0000256" key="6">
    <source>
        <dbReference type="ARBA" id="ARBA00023136"/>
    </source>
</evidence>
<dbReference type="GO" id="GO:0000149">
    <property type="term" value="F:SNARE binding"/>
    <property type="evidence" value="ECO:0007669"/>
    <property type="project" value="TreeGrafter"/>
</dbReference>
<dbReference type="Pfam" id="PF07651">
    <property type="entry name" value="ANTH"/>
    <property type="match status" value="1"/>
</dbReference>
<dbReference type="Gene3D" id="1.25.40.90">
    <property type="match status" value="1"/>
</dbReference>
<dbReference type="InterPro" id="IPR011417">
    <property type="entry name" value="ANTH_dom"/>
</dbReference>
<comment type="subcellular location">
    <subcellularLocation>
        <location evidence="1">Cytoplasmic vesicle</location>
        <location evidence="1">Clathrin-coated vesicle</location>
    </subcellularLocation>
    <subcellularLocation>
        <location evidence="2">Golgi apparatus</location>
    </subcellularLocation>
    <subcellularLocation>
        <location evidence="3">Membrane</location>
        <location evidence="3">Clathrin-coated pit</location>
    </subcellularLocation>
</comment>
<dbReference type="InterPro" id="IPR013809">
    <property type="entry name" value="ENTH"/>
</dbReference>
<feature type="domain" description="ENTH" evidence="9">
    <location>
        <begin position="25"/>
        <end position="156"/>
    </location>
</feature>
<gene>
    <name evidence="10" type="ORF">PVL29_004344</name>
</gene>
<dbReference type="PROSITE" id="PS50942">
    <property type="entry name" value="ENTH"/>
    <property type="match status" value="1"/>
</dbReference>
<dbReference type="InterPro" id="IPR048050">
    <property type="entry name" value="ANTH_N_plant"/>
</dbReference>
<dbReference type="Proteomes" id="UP001168098">
    <property type="component" value="Unassembled WGS sequence"/>
</dbReference>
<dbReference type="PANTHER" id="PTHR22951:SF19">
    <property type="entry name" value="OS08G0467300 PROTEIN"/>
    <property type="match status" value="1"/>
</dbReference>
<evidence type="ECO:0000256" key="5">
    <source>
        <dbReference type="ARBA" id="ARBA00023034"/>
    </source>
</evidence>
<evidence type="ECO:0000256" key="1">
    <source>
        <dbReference type="ARBA" id="ARBA00004132"/>
    </source>
</evidence>
<dbReference type="GO" id="GO:0030136">
    <property type="term" value="C:clathrin-coated vesicle"/>
    <property type="evidence" value="ECO:0007669"/>
    <property type="project" value="UniProtKB-SubCell"/>
</dbReference>
<dbReference type="GO" id="GO:0006900">
    <property type="term" value="P:vesicle budding from membrane"/>
    <property type="evidence" value="ECO:0007669"/>
    <property type="project" value="TreeGrafter"/>
</dbReference>
<dbReference type="GO" id="GO:0005545">
    <property type="term" value="F:1-phosphatidylinositol binding"/>
    <property type="evidence" value="ECO:0007669"/>
    <property type="project" value="InterPro"/>
</dbReference>
<evidence type="ECO:0000256" key="8">
    <source>
        <dbReference type="ARBA" id="ARBA00023329"/>
    </source>
</evidence>
<dbReference type="GO" id="GO:0005546">
    <property type="term" value="F:phosphatidylinositol-4,5-bisphosphate binding"/>
    <property type="evidence" value="ECO:0007669"/>
    <property type="project" value="TreeGrafter"/>
</dbReference>
<dbReference type="AlphaFoldDB" id="A0AA39E0B7"/>
<dbReference type="SUPFAM" id="SSF48464">
    <property type="entry name" value="ENTH/VHS domain"/>
    <property type="match status" value="1"/>
</dbReference>
<evidence type="ECO:0000259" key="9">
    <source>
        <dbReference type="PROSITE" id="PS50942"/>
    </source>
</evidence>
<evidence type="ECO:0000313" key="11">
    <source>
        <dbReference type="Proteomes" id="UP001168098"/>
    </source>
</evidence>
<evidence type="ECO:0000256" key="4">
    <source>
        <dbReference type="ARBA" id="ARBA00022583"/>
    </source>
</evidence>
<dbReference type="GO" id="GO:0005794">
    <property type="term" value="C:Golgi apparatus"/>
    <property type="evidence" value="ECO:0007669"/>
    <property type="project" value="UniProtKB-SubCell"/>
</dbReference>
<dbReference type="PANTHER" id="PTHR22951">
    <property type="entry name" value="CLATHRIN ASSEMBLY PROTEIN"/>
    <property type="match status" value="1"/>
</dbReference>
<dbReference type="InterPro" id="IPR014712">
    <property type="entry name" value="ANTH_dom_sf"/>
</dbReference>
<keyword evidence="6" id="KW-0472">Membrane</keyword>
<evidence type="ECO:0000256" key="3">
    <source>
        <dbReference type="ARBA" id="ARBA00004600"/>
    </source>
</evidence>
<dbReference type="GO" id="GO:0048268">
    <property type="term" value="P:clathrin coat assembly"/>
    <property type="evidence" value="ECO:0007669"/>
    <property type="project" value="InterPro"/>
</dbReference>
<dbReference type="Gene3D" id="1.20.58.150">
    <property type="entry name" value="ANTH domain"/>
    <property type="match status" value="1"/>
</dbReference>
<keyword evidence="4" id="KW-0254">Endocytosis</keyword>
<dbReference type="CDD" id="cd16987">
    <property type="entry name" value="ANTH_N_AP180_plant"/>
    <property type="match status" value="1"/>
</dbReference>